<keyword evidence="1" id="KW-0472">Membrane</keyword>
<dbReference type="InterPro" id="IPR015943">
    <property type="entry name" value="WD40/YVTN_repeat-like_dom_sf"/>
</dbReference>
<evidence type="ECO:0000256" key="1">
    <source>
        <dbReference type="SAM" id="Phobius"/>
    </source>
</evidence>
<dbReference type="InterPro" id="IPR008972">
    <property type="entry name" value="Cupredoxin"/>
</dbReference>
<reference evidence="2 3" key="1">
    <citation type="journal article" date="2016" name="Nat. Commun.">
        <title>Thousands of microbial genomes shed light on interconnected biogeochemical processes in an aquifer system.</title>
        <authorList>
            <person name="Anantharaman K."/>
            <person name="Brown C.T."/>
            <person name="Hug L.A."/>
            <person name="Sharon I."/>
            <person name="Castelle C.J."/>
            <person name="Probst A.J."/>
            <person name="Thomas B.C."/>
            <person name="Singh A."/>
            <person name="Wilkins M.J."/>
            <person name="Karaoz U."/>
            <person name="Brodie E.L."/>
            <person name="Williams K.H."/>
            <person name="Hubbard S.S."/>
            <person name="Banfield J.F."/>
        </authorList>
    </citation>
    <scope>NUCLEOTIDE SEQUENCE [LARGE SCALE GENOMIC DNA]</scope>
</reference>
<evidence type="ECO:0000313" key="2">
    <source>
        <dbReference type="EMBL" id="OGE99716.1"/>
    </source>
</evidence>
<dbReference type="SUPFAM" id="SSF49503">
    <property type="entry name" value="Cupredoxins"/>
    <property type="match status" value="1"/>
</dbReference>
<dbReference type="SUPFAM" id="SSF51004">
    <property type="entry name" value="C-terminal (heme d1) domain of cytochrome cd1-nitrite reductase"/>
    <property type="match status" value="1"/>
</dbReference>
<gene>
    <name evidence="2" type="ORF">A3J05_01775</name>
</gene>
<sequence>MTKQHKFFLLLPLVIAAGIAGYFFLFRAKANTVTISDSAPWFFPTVLEIAPNTTVTWQLKAAAVHPVMTLEGPEEIHSGHFTRDFSHTFTKPGVYVYICPIHPYMRGVIGVGAKVPPEKIPKWASWPPPPSQIPGELPPVKGAGHIWVEAQFQESETKSKPGSILIINADSWQIDEIITDESLNNPHNLWEIGGKIIVTNWFDKYLSVFDKFSRQLVDHVLVGESPAHVMGTGDKIYVTVQGEDALAILDDEYEILKKVRAPKGPHGHWMSEDGRIMAVASTEKGKISVWDTESDTILFEEFLDDESAVSHEDMHIDEEHNHSLPLMAGITDDGRFAFAAGNGDGKFYVFDVPGKKFVKAFDIGSGPVQTVPSPDGRFVLVPLSGSGEVAVVSTKNWTIVKKIANVGAGAHGVAYGKRQDGKWYAYVSNKFAAWITVIDMETLDIAGYIPLPPDAWGGQGILVTN</sequence>
<dbReference type="Proteomes" id="UP000177235">
    <property type="component" value="Unassembled WGS sequence"/>
</dbReference>
<dbReference type="Gene3D" id="2.60.40.420">
    <property type="entry name" value="Cupredoxins - blue copper proteins"/>
    <property type="match status" value="1"/>
</dbReference>
<evidence type="ECO:0000313" key="3">
    <source>
        <dbReference type="Proteomes" id="UP000177235"/>
    </source>
</evidence>
<dbReference type="Gene3D" id="2.130.10.10">
    <property type="entry name" value="YVTN repeat-like/Quinoprotein amine dehydrogenase"/>
    <property type="match status" value="2"/>
</dbReference>
<accession>A0A1F5QC33</accession>
<dbReference type="AlphaFoldDB" id="A0A1F5QC33"/>
<dbReference type="EMBL" id="MFFF01000017">
    <property type="protein sequence ID" value="OGE99716.1"/>
    <property type="molecule type" value="Genomic_DNA"/>
</dbReference>
<protein>
    <recommendedName>
        <fullName evidence="4">Blue (type 1) copper domain-containing protein</fullName>
    </recommendedName>
</protein>
<dbReference type="InterPro" id="IPR011048">
    <property type="entry name" value="Haem_d1_sf"/>
</dbReference>
<comment type="caution">
    <text evidence="2">The sequence shown here is derived from an EMBL/GenBank/DDBJ whole genome shotgun (WGS) entry which is preliminary data.</text>
</comment>
<organism evidence="2 3">
    <name type="scientific">Candidatus Doudnabacteria bacterium RIFCSPLOWO2_02_FULL_48_13</name>
    <dbReference type="NCBI Taxonomy" id="1817845"/>
    <lineage>
        <taxon>Bacteria</taxon>
        <taxon>Candidatus Doudnaibacteriota</taxon>
    </lineage>
</organism>
<dbReference type="PANTHER" id="PTHR47197:SF3">
    <property type="entry name" value="DIHYDRO-HEME D1 DEHYDROGENASE"/>
    <property type="match status" value="1"/>
</dbReference>
<name>A0A1F5QC33_9BACT</name>
<feature type="transmembrane region" description="Helical" evidence="1">
    <location>
        <begin position="7"/>
        <end position="26"/>
    </location>
</feature>
<keyword evidence="1" id="KW-1133">Transmembrane helix</keyword>
<keyword evidence="1" id="KW-0812">Transmembrane</keyword>
<dbReference type="InterPro" id="IPR051200">
    <property type="entry name" value="Host-pathogen_enzymatic-act"/>
</dbReference>
<dbReference type="PANTHER" id="PTHR47197">
    <property type="entry name" value="PROTEIN NIRF"/>
    <property type="match status" value="1"/>
</dbReference>
<proteinExistence type="predicted"/>
<evidence type="ECO:0008006" key="4">
    <source>
        <dbReference type="Google" id="ProtNLM"/>
    </source>
</evidence>